<name>A0A397US87_9GLOM</name>
<evidence type="ECO:0000256" key="1">
    <source>
        <dbReference type="SAM" id="MobiDB-lite"/>
    </source>
</evidence>
<dbReference type="InterPro" id="IPR029028">
    <property type="entry name" value="Alpha/beta_knot_MTases"/>
</dbReference>
<dbReference type="PANTHER" id="PTHR43191">
    <property type="entry name" value="RRNA METHYLTRANSFERASE 3"/>
    <property type="match status" value="1"/>
</dbReference>
<dbReference type="Gene3D" id="3.40.1280.10">
    <property type="match status" value="1"/>
</dbReference>
<dbReference type="Gene3D" id="3.30.1330.30">
    <property type="match status" value="1"/>
</dbReference>
<dbReference type="EMBL" id="QKWP01001264">
    <property type="protein sequence ID" value="RIB10333.1"/>
    <property type="molecule type" value="Genomic_DNA"/>
</dbReference>
<gene>
    <name evidence="2" type="ORF">C2G38_2106378</name>
</gene>
<dbReference type="InterPro" id="IPR051259">
    <property type="entry name" value="rRNA_Methyltransferase"/>
</dbReference>
<keyword evidence="3" id="KW-1185">Reference proteome</keyword>
<comment type="caution">
    <text evidence="2">The sequence shown here is derived from an EMBL/GenBank/DDBJ whole genome shotgun (WGS) entry which is preliminary data.</text>
</comment>
<proteinExistence type="predicted"/>
<reference evidence="2 3" key="1">
    <citation type="submission" date="2018-06" db="EMBL/GenBank/DDBJ databases">
        <title>Comparative genomics reveals the genomic features of Rhizophagus irregularis, R. cerebriforme, R. diaphanum and Gigaspora rosea, and their symbiotic lifestyle signature.</title>
        <authorList>
            <person name="Morin E."/>
            <person name="San Clemente H."/>
            <person name="Chen E.C.H."/>
            <person name="De La Providencia I."/>
            <person name="Hainaut M."/>
            <person name="Kuo A."/>
            <person name="Kohler A."/>
            <person name="Murat C."/>
            <person name="Tang N."/>
            <person name="Roy S."/>
            <person name="Loubradou J."/>
            <person name="Henrissat B."/>
            <person name="Grigoriev I.V."/>
            <person name="Corradi N."/>
            <person name="Roux C."/>
            <person name="Martin F.M."/>
        </authorList>
    </citation>
    <scope>NUCLEOTIDE SEQUENCE [LARGE SCALE GENOMIC DNA]</scope>
    <source>
        <strain evidence="2 3">DAOM 194757</strain>
    </source>
</reference>
<feature type="compositionally biased region" description="Basic and acidic residues" evidence="1">
    <location>
        <begin position="157"/>
        <end position="167"/>
    </location>
</feature>
<evidence type="ECO:0008006" key="4">
    <source>
        <dbReference type="Google" id="ProtNLM"/>
    </source>
</evidence>
<dbReference type="PANTHER" id="PTHR43191:SF2">
    <property type="entry name" value="RRNA METHYLTRANSFERASE 3, MITOCHONDRIAL"/>
    <property type="match status" value="1"/>
</dbReference>
<dbReference type="Proteomes" id="UP000266673">
    <property type="component" value="Unassembled WGS sequence"/>
</dbReference>
<protein>
    <recommendedName>
        <fullName evidence="4">RNA 2-O ribose methyltransferase substrate binding domain-containing protein</fullName>
    </recommendedName>
</protein>
<evidence type="ECO:0000313" key="3">
    <source>
        <dbReference type="Proteomes" id="UP000266673"/>
    </source>
</evidence>
<dbReference type="GO" id="GO:0003723">
    <property type="term" value="F:RNA binding"/>
    <property type="evidence" value="ECO:0007669"/>
    <property type="project" value="TreeGrafter"/>
</dbReference>
<feature type="region of interest" description="Disordered" evidence="1">
    <location>
        <begin position="147"/>
        <end position="167"/>
    </location>
</feature>
<dbReference type="STRING" id="44941.A0A397US87"/>
<dbReference type="InterPro" id="IPR029026">
    <property type="entry name" value="tRNA_m1G_MTases_N"/>
</dbReference>
<feature type="region of interest" description="Disordered" evidence="1">
    <location>
        <begin position="102"/>
        <end position="130"/>
    </location>
</feature>
<dbReference type="AlphaFoldDB" id="A0A397US87"/>
<organism evidence="2 3">
    <name type="scientific">Gigaspora rosea</name>
    <dbReference type="NCBI Taxonomy" id="44941"/>
    <lineage>
        <taxon>Eukaryota</taxon>
        <taxon>Fungi</taxon>
        <taxon>Fungi incertae sedis</taxon>
        <taxon>Mucoromycota</taxon>
        <taxon>Glomeromycotina</taxon>
        <taxon>Glomeromycetes</taxon>
        <taxon>Diversisporales</taxon>
        <taxon>Gigasporaceae</taxon>
        <taxon>Gigaspora</taxon>
    </lineage>
</organism>
<accession>A0A397US87</accession>
<evidence type="ECO:0000313" key="2">
    <source>
        <dbReference type="EMBL" id="RIB10333.1"/>
    </source>
</evidence>
<dbReference type="InterPro" id="IPR029064">
    <property type="entry name" value="Ribosomal_eL30-like_sf"/>
</dbReference>
<dbReference type="OrthoDB" id="270651at2759"/>
<sequence>MLLFTNIAKPLSGFRYSFSKTFIFRHLSKMVSPSNYSKQNQNKYMIDDKTVDTKKNNSKTSEETKNYLIQQEKLRYQDYKHRHVGSIFGGNLSDRLSEKLKQEKTGRYPYNRSSKDYDNNLNNRKLKNTNDDNYFVKDRFSEKLKQETTERYSYNRSSKDYDNNRTLKNTDNDDHFIKDRDLVRQQKIQRLIDDETDSAPFSRERHVLGERRIETWGRYPIRKIERSRSNPLSKKNLFRYNWPKLFTRLHGIQEKKIQHFQNLRENKQYRWEHRLTLVQGEKNILDLVKKNHPIKSLIVTAPNKPKTQYEIQPPALDYIENPNRIIADKYYLMNIDMVRKILGSGAKPERHELVAEVHFPPVIFPSKEQMTKFLVLEKVNDPHDLGMLTRSTKALGWNGIYLTNKSGDVYNSFAQIVSKSHSLTWPYIYGSSEELRKFLCDNELKLLIAEPPKQDLQEISQVFCKSDNRIFTRTEELEQHDDIIKTPLIFWNGNTSDSSELKLPSRIALLLSRELKSGRRDNETSISIENEMRVGINAPFIDVPSAGSIIMWELNRITANSKNV</sequence>
<dbReference type="SUPFAM" id="SSF75217">
    <property type="entry name" value="alpha/beta knot"/>
    <property type="match status" value="1"/>
</dbReference>